<dbReference type="Pfam" id="PF17767">
    <property type="entry name" value="NAPRTase_N"/>
    <property type="match status" value="1"/>
</dbReference>
<name>A0A420DSE2_9RHOB</name>
<dbReference type="GO" id="GO:0004516">
    <property type="term" value="F:nicotinate phosphoribosyltransferase activity"/>
    <property type="evidence" value="ECO:0007669"/>
    <property type="project" value="UniProtKB-UniRule"/>
</dbReference>
<evidence type="ECO:0000256" key="6">
    <source>
        <dbReference type="ARBA" id="ARBA00022642"/>
    </source>
</evidence>
<protein>
    <recommendedName>
        <fullName evidence="3 7">Nicotinate phosphoribosyltransferase</fullName>
        <shortName evidence="7">NAPRTase</shortName>
        <ecNumber evidence="3 7">6.3.4.21</ecNumber>
    </recommendedName>
</protein>
<comment type="function">
    <text evidence="7 8">Catalyzes the synthesis of beta-nicotinate D-ribonucleotide from nicotinate and 5-phospho-D-ribose 1-phosphate at the expense of ATP.</text>
</comment>
<dbReference type="Proteomes" id="UP000284407">
    <property type="component" value="Unassembled WGS sequence"/>
</dbReference>
<evidence type="ECO:0000259" key="9">
    <source>
        <dbReference type="Pfam" id="PF04095"/>
    </source>
</evidence>
<dbReference type="PANTHER" id="PTHR11098">
    <property type="entry name" value="NICOTINATE PHOSPHORIBOSYLTRANSFERASE"/>
    <property type="match status" value="1"/>
</dbReference>
<organism evidence="11 12">
    <name type="scientific">Sulfitobacter guttiformis</name>
    <dbReference type="NCBI Taxonomy" id="74349"/>
    <lineage>
        <taxon>Bacteria</taxon>
        <taxon>Pseudomonadati</taxon>
        <taxon>Pseudomonadota</taxon>
        <taxon>Alphaproteobacteria</taxon>
        <taxon>Rhodobacterales</taxon>
        <taxon>Roseobacteraceae</taxon>
        <taxon>Sulfitobacter</taxon>
    </lineage>
</organism>
<evidence type="ECO:0000256" key="3">
    <source>
        <dbReference type="ARBA" id="ARBA00013236"/>
    </source>
</evidence>
<keyword evidence="4 7" id="KW-0597">Phosphoprotein</keyword>
<dbReference type="AlphaFoldDB" id="A0A420DSE2"/>
<dbReference type="InterPro" id="IPR040727">
    <property type="entry name" value="NAPRTase_N"/>
</dbReference>
<accession>A0A420DSE2</accession>
<evidence type="ECO:0000256" key="2">
    <source>
        <dbReference type="ARBA" id="ARBA00010897"/>
    </source>
</evidence>
<comment type="similarity">
    <text evidence="2 7 8">Belongs to the NAPRTase family.</text>
</comment>
<proteinExistence type="inferred from homology"/>
<dbReference type="PANTHER" id="PTHR11098:SF1">
    <property type="entry name" value="NICOTINATE PHOSPHORIBOSYLTRANSFERASE"/>
    <property type="match status" value="1"/>
</dbReference>
<dbReference type="Pfam" id="PF04095">
    <property type="entry name" value="NAPRTase"/>
    <property type="match status" value="1"/>
</dbReference>
<dbReference type="EMBL" id="RAQK01000001">
    <property type="protein sequence ID" value="RKE97175.1"/>
    <property type="molecule type" value="Genomic_DNA"/>
</dbReference>
<keyword evidence="5 7" id="KW-0436">Ligase</keyword>
<keyword evidence="12" id="KW-1185">Reference proteome</keyword>
<dbReference type="OrthoDB" id="9771406at2"/>
<evidence type="ECO:0000256" key="5">
    <source>
        <dbReference type="ARBA" id="ARBA00022598"/>
    </source>
</evidence>
<feature type="modified residue" description="Phosphohistidine; by autocatalysis" evidence="7">
    <location>
        <position position="240"/>
    </location>
</feature>
<dbReference type="GO" id="GO:0005829">
    <property type="term" value="C:cytosol"/>
    <property type="evidence" value="ECO:0007669"/>
    <property type="project" value="TreeGrafter"/>
</dbReference>
<sequence length="430" mass="49517">MVDIATRVWNHKWRIDPIVRSLIDTDFYKLLMCQSIFRNKPDTQVTFSLINRSQNVPLAKLIDEGELREQLDHIRTLSLSRGESTWLRGNTFYGKRQMFRSDFMEWFENLRLPPYHLERKGDQYELTFEGKWHEVMLWEIPALAVLMELRGRSVLGKMEQFELQILYARAMTRVWEKVEALRDIPDLSIADFGTRRRHSFLWQDWCVQAMNEGLGPKFTGTSNCKIAMKRELEAIGTNAHELPMVYAALTKTDEDLFQAPYKVLEDWHEEHEGNLRIILPDTYGSQGFLDNAPDWLAGWTGIRIDSGDPATAAQQAIDWWKSRGEDPRDKRVIFSDGLDVAKIKELHAQFAGKTAISFGWGTLLTNDFRELVPGDALAPFSLVCKAVSANGVPTVKLSDNPNKAMGPKDEIERYKRVFSMGEQKSQEVIV</sequence>
<dbReference type="InterPro" id="IPR041525">
    <property type="entry name" value="N/Namide_PRibTrfase"/>
</dbReference>
<keyword evidence="11" id="KW-0808">Transferase</keyword>
<dbReference type="InterPro" id="IPR006406">
    <property type="entry name" value="Nic_PRibTrfase"/>
</dbReference>
<dbReference type="GO" id="GO:0016757">
    <property type="term" value="F:glycosyltransferase activity"/>
    <property type="evidence" value="ECO:0007669"/>
    <property type="project" value="UniProtKB-KW"/>
</dbReference>
<dbReference type="Gene3D" id="3.20.140.10">
    <property type="entry name" value="nicotinate phosphoribosyltransferase"/>
    <property type="match status" value="1"/>
</dbReference>
<dbReference type="SUPFAM" id="SSF54675">
    <property type="entry name" value="Nicotinate/Quinolinate PRTase N-terminal domain-like"/>
    <property type="match status" value="1"/>
</dbReference>
<comment type="catalytic activity">
    <reaction evidence="7 8">
        <text>5-phospho-alpha-D-ribose 1-diphosphate + nicotinate + ATP + H2O = nicotinate beta-D-ribonucleotide + ADP + phosphate + diphosphate</text>
        <dbReference type="Rhea" id="RHEA:36163"/>
        <dbReference type="ChEBI" id="CHEBI:15377"/>
        <dbReference type="ChEBI" id="CHEBI:30616"/>
        <dbReference type="ChEBI" id="CHEBI:32544"/>
        <dbReference type="ChEBI" id="CHEBI:33019"/>
        <dbReference type="ChEBI" id="CHEBI:43474"/>
        <dbReference type="ChEBI" id="CHEBI:57502"/>
        <dbReference type="ChEBI" id="CHEBI:58017"/>
        <dbReference type="ChEBI" id="CHEBI:456216"/>
        <dbReference type="EC" id="6.3.4.21"/>
    </reaction>
</comment>
<evidence type="ECO:0000256" key="7">
    <source>
        <dbReference type="HAMAP-Rule" id="MF_00570"/>
    </source>
</evidence>
<keyword evidence="11" id="KW-0328">Glycosyltransferase</keyword>
<evidence type="ECO:0000313" key="11">
    <source>
        <dbReference type="EMBL" id="RKE97175.1"/>
    </source>
</evidence>
<evidence type="ECO:0000256" key="8">
    <source>
        <dbReference type="RuleBase" id="RU003838"/>
    </source>
</evidence>
<dbReference type="NCBIfam" id="TIGR01514">
    <property type="entry name" value="NAPRTase"/>
    <property type="match status" value="1"/>
</dbReference>
<comment type="PTM">
    <text evidence="7 8">Transiently phosphorylated on a His residue during the reaction cycle. Phosphorylation strongly increases the affinity for substrates and increases the rate of nicotinate D-ribonucleotide production. Dephosphorylation regenerates the low-affinity form of the enzyme, leading to product release.</text>
</comment>
<dbReference type="SUPFAM" id="SSF51690">
    <property type="entry name" value="Nicotinate/Quinolinate PRTase C-terminal domain-like"/>
    <property type="match status" value="1"/>
</dbReference>
<dbReference type="InterPro" id="IPR036068">
    <property type="entry name" value="Nicotinate_pribotase-like_C"/>
</dbReference>
<evidence type="ECO:0000259" key="10">
    <source>
        <dbReference type="Pfam" id="PF17767"/>
    </source>
</evidence>
<evidence type="ECO:0000256" key="1">
    <source>
        <dbReference type="ARBA" id="ARBA00004952"/>
    </source>
</evidence>
<feature type="domain" description="Nicotinate phosphoribosyltransferase N-terminal" evidence="10">
    <location>
        <begin position="23"/>
        <end position="146"/>
    </location>
</feature>
<keyword evidence="6 7" id="KW-0662">Pyridine nucleotide biosynthesis</keyword>
<dbReference type="GO" id="GO:0034355">
    <property type="term" value="P:NAD+ biosynthetic process via the salvage pathway"/>
    <property type="evidence" value="ECO:0007669"/>
    <property type="project" value="TreeGrafter"/>
</dbReference>
<evidence type="ECO:0000313" key="12">
    <source>
        <dbReference type="Proteomes" id="UP000284407"/>
    </source>
</evidence>
<gene>
    <name evidence="7" type="primary">pncB</name>
    <name evidence="11" type="ORF">C8N30_1770</name>
</gene>
<reference evidence="11 12" key="1">
    <citation type="submission" date="2018-09" db="EMBL/GenBank/DDBJ databases">
        <title>Genomic Encyclopedia of Archaeal and Bacterial Type Strains, Phase II (KMG-II): from individual species to whole genera.</title>
        <authorList>
            <person name="Goeker M."/>
        </authorList>
    </citation>
    <scope>NUCLEOTIDE SEQUENCE [LARGE SCALE GENOMIC DNA]</scope>
    <source>
        <strain evidence="11 12">DSM 11458</strain>
    </source>
</reference>
<dbReference type="InterPro" id="IPR007229">
    <property type="entry name" value="Nic_PRibTrfase-Fam"/>
</dbReference>
<comment type="pathway">
    <text evidence="1 7 8">Cofactor biosynthesis; NAD(+) biosynthesis; nicotinate D-ribonucleotide from nicotinate: step 1/1.</text>
</comment>
<dbReference type="STRING" id="1443111.Z949_3797"/>
<dbReference type="HAMAP" id="MF_00570">
    <property type="entry name" value="NAPRTase"/>
    <property type="match status" value="1"/>
</dbReference>
<evidence type="ECO:0000256" key="4">
    <source>
        <dbReference type="ARBA" id="ARBA00022553"/>
    </source>
</evidence>
<dbReference type="NCBIfam" id="NF003704">
    <property type="entry name" value="PRK05321.1"/>
    <property type="match status" value="1"/>
</dbReference>
<dbReference type="PIRSF" id="PIRSF000484">
    <property type="entry name" value="NAPRT"/>
    <property type="match status" value="1"/>
</dbReference>
<dbReference type="RefSeq" id="WP_025064102.1">
    <property type="nucleotide sequence ID" value="NZ_RAQK01000001.1"/>
</dbReference>
<dbReference type="EC" id="6.3.4.21" evidence="3 7"/>
<feature type="domain" description="Nicotinate/nicotinamide phosphoribosyltransferase" evidence="9">
    <location>
        <begin position="188"/>
        <end position="421"/>
    </location>
</feature>
<comment type="caution">
    <text evidence="11">The sequence shown here is derived from an EMBL/GenBank/DDBJ whole genome shotgun (WGS) entry which is preliminary data.</text>
</comment>
<dbReference type="UniPathway" id="UPA00253">
    <property type="reaction ID" value="UER00457"/>
</dbReference>